<organism evidence="1 2">
    <name type="scientific">Roseburia hominis (strain DSM 16839 / JCM 17582 / NCIMB 14029 / A2-183)</name>
    <dbReference type="NCBI Taxonomy" id="585394"/>
    <lineage>
        <taxon>Bacteria</taxon>
        <taxon>Bacillati</taxon>
        <taxon>Bacillota</taxon>
        <taxon>Clostridia</taxon>
        <taxon>Lachnospirales</taxon>
        <taxon>Lachnospiraceae</taxon>
        <taxon>Roseburia</taxon>
    </lineage>
</organism>
<dbReference type="AlphaFoldDB" id="G2T434"/>
<reference evidence="1 2" key="1">
    <citation type="journal article" date="2015" name="Genome Announc.">
        <title>Complete genome sequence of the human gut symbiont Roseburia hominis.</title>
        <authorList>
            <person name="Travis A.J."/>
            <person name="Kelly D."/>
            <person name="Flint H.J."/>
            <person name="Aminov R.I."/>
        </authorList>
    </citation>
    <scope>NUCLEOTIDE SEQUENCE [LARGE SCALE GENOMIC DNA]</scope>
    <source>
        <strain evidence="2">DSM 16839 / JCM 17582 / NCIMB 14029 / A2-183</strain>
    </source>
</reference>
<protein>
    <recommendedName>
        <fullName evidence="3">C_GCAxxG_C_C family protein</fullName>
    </recommendedName>
</protein>
<dbReference type="EMBL" id="CP003040">
    <property type="protein sequence ID" value="AEN97479.1"/>
    <property type="molecule type" value="Genomic_DNA"/>
</dbReference>
<accession>G2T434</accession>
<dbReference type="RefSeq" id="WP_014080490.1">
    <property type="nucleotide sequence ID" value="NC_015977.1"/>
</dbReference>
<dbReference type="Proteomes" id="UP000008178">
    <property type="component" value="Chromosome"/>
</dbReference>
<gene>
    <name evidence="1" type="ordered locus">RHOM_11855</name>
</gene>
<dbReference type="NCBIfam" id="TIGR01909">
    <property type="entry name" value="C_GCAxxG_C_C"/>
    <property type="match status" value="1"/>
</dbReference>
<evidence type="ECO:0008006" key="3">
    <source>
        <dbReference type="Google" id="ProtNLM"/>
    </source>
</evidence>
<keyword evidence="2" id="KW-1185">Reference proteome</keyword>
<name>G2T434_ROSHA</name>
<dbReference type="eggNOG" id="COG1433">
    <property type="taxonomic scope" value="Bacteria"/>
</dbReference>
<dbReference type="STRING" id="585394.RHOM_11855"/>
<dbReference type="GeneID" id="93724118"/>
<dbReference type="Pfam" id="PF09719">
    <property type="entry name" value="C_GCAxxG_C_C"/>
    <property type="match status" value="1"/>
</dbReference>
<dbReference type="BioCyc" id="RHOM585394:G1H02-2367-MONOMER"/>
<dbReference type="HOGENOM" id="CLU_091283_1_0_9"/>
<dbReference type="InterPro" id="IPR010181">
    <property type="entry name" value="CGCAxxGCC_motif"/>
</dbReference>
<dbReference type="OrthoDB" id="9791535at2"/>
<dbReference type="KEGG" id="rho:RHOM_11855"/>
<evidence type="ECO:0000313" key="2">
    <source>
        <dbReference type="Proteomes" id="UP000008178"/>
    </source>
</evidence>
<evidence type="ECO:0000313" key="1">
    <source>
        <dbReference type="EMBL" id="AEN97479.1"/>
    </source>
</evidence>
<proteinExistence type="predicted"/>
<sequence length="160" mass="17852">MRRERAMALFEEGYNCAQSVFLAFSDLHGMDTHTAAALSSSFGGGMGRLREVCGAVSGMFLTVGILYGYDDPGAREEKAAHYARIQELAKAFEEKNGSIVCRELLGLSVKREEPTPKERTAEYYKKRPCKELVGDAAEILEKYIAEHPVDERLEKRGTVR</sequence>